<gene>
    <name evidence="4" type="ORF">C5467_22910</name>
</gene>
<evidence type="ECO:0000259" key="2">
    <source>
        <dbReference type="Pfam" id="PF10106"/>
    </source>
</evidence>
<keyword evidence="1" id="KW-0175">Coiled coil</keyword>
<dbReference type="AlphaFoldDB" id="A0A4R4IUA7"/>
<feature type="coiled-coil region" evidence="1">
    <location>
        <begin position="79"/>
        <end position="120"/>
    </location>
</feature>
<feature type="domain" description="DUF2345" evidence="2">
    <location>
        <begin position="112"/>
        <end position="258"/>
    </location>
</feature>
<comment type="caution">
    <text evidence="4">The sequence shown here is derived from an EMBL/GenBank/DDBJ whole genome shotgun (WGS) entry which is preliminary data.</text>
</comment>
<name>A0A4R4IUA7_9GAMM</name>
<dbReference type="Pfam" id="PF10106">
    <property type="entry name" value="DUF2345"/>
    <property type="match status" value="1"/>
</dbReference>
<evidence type="ECO:0000313" key="5">
    <source>
        <dbReference type="Proteomes" id="UP000295598"/>
    </source>
</evidence>
<dbReference type="RefSeq" id="WP_132356299.1">
    <property type="nucleotide sequence ID" value="NZ_CAWOJO010000078.1"/>
</dbReference>
<feature type="non-terminal residue" evidence="4">
    <location>
        <position position="1"/>
    </location>
</feature>
<feature type="domain" description="Putative type VI secretion system Rhs element associated Vgr" evidence="3">
    <location>
        <begin position="2"/>
        <end position="93"/>
    </location>
</feature>
<dbReference type="InterPro" id="IPR018769">
    <property type="entry name" value="VgrG2_DUF2345"/>
</dbReference>
<dbReference type="EMBL" id="PUJY01000078">
    <property type="protein sequence ID" value="TDB44172.1"/>
    <property type="molecule type" value="Genomic_DNA"/>
</dbReference>
<dbReference type="InterPro" id="IPR028244">
    <property type="entry name" value="T6SS_Rhs_Vgr_dom"/>
</dbReference>
<evidence type="ECO:0000313" key="4">
    <source>
        <dbReference type="EMBL" id="TDB44172.1"/>
    </source>
</evidence>
<dbReference type="Proteomes" id="UP000295598">
    <property type="component" value="Unassembled WGS sequence"/>
</dbReference>
<evidence type="ECO:0000256" key="1">
    <source>
        <dbReference type="SAM" id="Coils"/>
    </source>
</evidence>
<reference evidence="4 5" key="1">
    <citation type="journal article" date="2019" name="Int. J. Syst. Evol. Microbiol.">
        <title>Photorhabdus khanii subsp. guanajuatensis subsp. nov., isolated from Heterorhabditis atacamensis, and Photorhabdus luminescens subsp. mexicana subsp. nov., isolated from Heterorhabditis mexicana entomopathogenic nematodes.</title>
        <authorList>
            <person name="Machado R.A.R."/>
            <person name="Bruno P."/>
            <person name="Arce C.C.M."/>
            <person name="Liechti N."/>
            <person name="Kohler A."/>
            <person name="Bernal J."/>
            <person name="Bruggmann R."/>
            <person name="Turlings T.C.J."/>
        </authorList>
    </citation>
    <scope>NUCLEOTIDE SEQUENCE [LARGE SCALE GENOMIC DNA]</scope>
    <source>
        <strain evidence="4 5">MEX20-17</strain>
    </source>
</reference>
<accession>A0A4R4IUA7</accession>
<organism evidence="4 5">
    <name type="scientific">Photorhabdus khanii subsp. guanajuatensis</name>
    <dbReference type="NCBI Taxonomy" id="2100166"/>
    <lineage>
        <taxon>Bacteria</taxon>
        <taxon>Pseudomonadati</taxon>
        <taxon>Pseudomonadota</taxon>
        <taxon>Gammaproteobacteria</taxon>
        <taxon>Enterobacterales</taxon>
        <taxon>Morganellaceae</taxon>
        <taxon>Photorhabdus</taxon>
    </lineage>
</organism>
<sequence>ERGKEHIKLSTEYGGKSQLNLGHLVDGQRPHPNQRGEGFELRTDDWGAIRAGKGLFISADQQTKASGQQRDMQGALSELEAAIQTAAGLRHAAEAAKAELADIETQTALMNDTLKDLQQRALLLSAPSGIAQVTPGSLQLSAGENLITTVGRDADMSITKKFRLAVGNGLSLFTRTLGIKLLAASGKVEIQAQTDAVEVLAQQALTLASQQDCVTVSAKTELRLECGGAYISLKDGHISFASPKNARIHCDILQKTGPVSQDSALTLPERCASTAVQKATTLDSAVE</sequence>
<protein>
    <submittedName>
        <fullName evidence="4">Type VI secretion system tip protein VgrG</fullName>
    </submittedName>
</protein>
<dbReference type="Pfam" id="PF13296">
    <property type="entry name" value="T6SS_Vgr"/>
    <property type="match status" value="1"/>
</dbReference>
<proteinExistence type="predicted"/>
<evidence type="ECO:0000259" key="3">
    <source>
        <dbReference type="Pfam" id="PF13296"/>
    </source>
</evidence>